<accession>A0A1L9P0N9</accession>
<dbReference type="EMBL" id="MLCB01000064">
    <property type="protein sequence ID" value="OJI95003.1"/>
    <property type="molecule type" value="Genomic_DNA"/>
</dbReference>
<dbReference type="RefSeq" id="WP_072629377.1">
    <property type="nucleotide sequence ID" value="NZ_MLCB01000064.1"/>
</dbReference>
<comment type="caution">
    <text evidence="1">The sequence shown here is derived from an EMBL/GenBank/DDBJ whole genome shotgun (WGS) entry which is preliminary data.</text>
</comment>
<evidence type="ECO:0000313" key="2">
    <source>
        <dbReference type="Proteomes" id="UP000184514"/>
    </source>
</evidence>
<proteinExistence type="predicted"/>
<protein>
    <recommendedName>
        <fullName evidence="3">DUF4258 domain-containing protein</fullName>
    </recommendedName>
</protein>
<dbReference type="STRING" id="696762.PFRI_07110"/>
<evidence type="ECO:0000313" key="1">
    <source>
        <dbReference type="EMBL" id="OJI95003.1"/>
    </source>
</evidence>
<organism evidence="1 2">
    <name type="scientific">Planktotalea frisia</name>
    <dbReference type="NCBI Taxonomy" id="696762"/>
    <lineage>
        <taxon>Bacteria</taxon>
        <taxon>Pseudomonadati</taxon>
        <taxon>Pseudomonadota</taxon>
        <taxon>Alphaproteobacteria</taxon>
        <taxon>Rhodobacterales</taxon>
        <taxon>Paracoccaceae</taxon>
        <taxon>Planktotalea</taxon>
    </lineage>
</organism>
<dbReference type="Proteomes" id="UP000184514">
    <property type="component" value="Unassembled WGS sequence"/>
</dbReference>
<dbReference type="AlphaFoldDB" id="A0A1L9P0N9"/>
<sequence length="96" mass="10680">MLNTIQTKNTTRMSKHASIRAQQRGVKLSAIEVVFDYGDIETNAGSGSYKLKISRELLDGLVQTKIIGRQLAETCQRLTLVVSGKSIVTCYRARLH</sequence>
<gene>
    <name evidence="1" type="ORF">PFRI_07110</name>
</gene>
<dbReference type="OrthoDB" id="8529094at2"/>
<name>A0A1L9P0N9_9RHOB</name>
<evidence type="ECO:0008006" key="3">
    <source>
        <dbReference type="Google" id="ProtNLM"/>
    </source>
</evidence>
<reference evidence="1 2" key="1">
    <citation type="submission" date="2016-10" db="EMBL/GenBank/DDBJ databases">
        <title>Genome sequence of Planktotalea frisia SH6-1.</title>
        <authorList>
            <person name="Poehlein A."/>
            <person name="Bakenhus I."/>
            <person name="Voget S."/>
            <person name="Brinkhoff T."/>
            <person name="Simon M."/>
        </authorList>
    </citation>
    <scope>NUCLEOTIDE SEQUENCE [LARGE SCALE GENOMIC DNA]</scope>
    <source>
        <strain evidence="1 2">SH6-1</strain>
    </source>
</reference>
<keyword evidence="2" id="KW-1185">Reference proteome</keyword>